<dbReference type="SMART" id="SM00494">
    <property type="entry name" value="ChtBD2"/>
    <property type="match status" value="4"/>
</dbReference>
<dbReference type="InterPro" id="IPR036508">
    <property type="entry name" value="Chitin-bd_dom_sf"/>
</dbReference>
<feature type="signal peptide" evidence="1">
    <location>
        <begin position="1"/>
        <end position="27"/>
    </location>
</feature>
<dbReference type="GO" id="GO:0005576">
    <property type="term" value="C:extracellular region"/>
    <property type="evidence" value="ECO:0007669"/>
    <property type="project" value="InterPro"/>
</dbReference>
<dbReference type="OrthoDB" id="6020543at2759"/>
<dbReference type="SUPFAM" id="SSF57625">
    <property type="entry name" value="Invertebrate chitin-binding proteins"/>
    <property type="match status" value="4"/>
</dbReference>
<dbReference type="PROSITE" id="PS50940">
    <property type="entry name" value="CHIT_BIND_II"/>
    <property type="match status" value="4"/>
</dbReference>
<dbReference type="InterPro" id="IPR002557">
    <property type="entry name" value="Chitin-bd_dom"/>
</dbReference>
<protein>
    <submittedName>
        <fullName evidence="4">Peritrophin-44</fullName>
    </submittedName>
</protein>
<gene>
    <name evidence="4" type="primary">LOC115622265</name>
</gene>
<feature type="domain" description="Chitin-binding type-2" evidence="2">
    <location>
        <begin position="92"/>
        <end position="143"/>
    </location>
</feature>
<evidence type="ECO:0000313" key="3">
    <source>
        <dbReference type="Proteomes" id="UP000504634"/>
    </source>
</evidence>
<dbReference type="RefSeq" id="XP_030372026.1">
    <property type="nucleotide sequence ID" value="XM_030516166.1"/>
</dbReference>
<accession>A0A6J2T511</accession>
<name>A0A6J2T511_DROLE</name>
<feature type="domain" description="Chitin-binding type-2" evidence="2">
    <location>
        <begin position="229"/>
        <end position="285"/>
    </location>
</feature>
<keyword evidence="1" id="KW-0732">Signal</keyword>
<dbReference type="GeneID" id="115622265"/>
<feature type="domain" description="Chitin-binding type-2" evidence="2">
    <location>
        <begin position="31"/>
        <end position="89"/>
    </location>
</feature>
<reference evidence="4" key="1">
    <citation type="submission" date="2025-08" db="UniProtKB">
        <authorList>
            <consortium name="RefSeq"/>
        </authorList>
    </citation>
    <scope>IDENTIFICATION</scope>
    <source>
        <strain evidence="4">11010-0011.00</strain>
        <tissue evidence="4">Whole body</tissue>
    </source>
</reference>
<feature type="domain" description="Chitin-binding type-2" evidence="2">
    <location>
        <begin position="149"/>
        <end position="211"/>
    </location>
</feature>
<sequence length="346" mass="36748">MKEVQAFKFTASLVLVICGALLPHAYALEMEDLCKYWNGNGYVGNPSNCHDWGYCQGNSLVAWGSCDGTLVFNSPTSMCEYATNTTCYTNITESCSISSSAWYAPVTSNCSQYAYCNGQGTILYGECPKGQVFLNSPQPTCVWGPCPQDDICAFIPNNQYVGDPANCGGYLLCSNGIGIAGTCTASDSGQTRYFDYTLGGCTTTYPSVCGDSGNAGDDDTDDETTTPAPVTCTAEGYKDDGVTCYGYAYCAAASGNSKWGKCPFGLDFDPTSQECVSPASYACAATRNRCKNTNMVYATVTGTSCKQYTYCPNLGVGTCPSNYPYFDEVGGNCVQNKPSYAICGTS</sequence>
<evidence type="ECO:0000256" key="1">
    <source>
        <dbReference type="SAM" id="SignalP"/>
    </source>
</evidence>
<dbReference type="Pfam" id="PF01607">
    <property type="entry name" value="CBM_14"/>
    <property type="match status" value="1"/>
</dbReference>
<proteinExistence type="predicted"/>
<dbReference type="Proteomes" id="UP000504634">
    <property type="component" value="Unplaced"/>
</dbReference>
<dbReference type="AlphaFoldDB" id="A0A6J2T511"/>
<evidence type="ECO:0000259" key="2">
    <source>
        <dbReference type="PROSITE" id="PS50940"/>
    </source>
</evidence>
<dbReference type="GO" id="GO:0008061">
    <property type="term" value="F:chitin binding"/>
    <property type="evidence" value="ECO:0007669"/>
    <property type="project" value="InterPro"/>
</dbReference>
<keyword evidence="3" id="KW-1185">Reference proteome</keyword>
<organism evidence="3 4">
    <name type="scientific">Drosophila lebanonensis</name>
    <name type="common">Fruit fly</name>
    <name type="synonym">Scaptodrosophila lebanonensis</name>
    <dbReference type="NCBI Taxonomy" id="7225"/>
    <lineage>
        <taxon>Eukaryota</taxon>
        <taxon>Metazoa</taxon>
        <taxon>Ecdysozoa</taxon>
        <taxon>Arthropoda</taxon>
        <taxon>Hexapoda</taxon>
        <taxon>Insecta</taxon>
        <taxon>Pterygota</taxon>
        <taxon>Neoptera</taxon>
        <taxon>Endopterygota</taxon>
        <taxon>Diptera</taxon>
        <taxon>Brachycera</taxon>
        <taxon>Muscomorpha</taxon>
        <taxon>Ephydroidea</taxon>
        <taxon>Drosophilidae</taxon>
        <taxon>Scaptodrosophila</taxon>
    </lineage>
</organism>
<feature type="chain" id="PRO_5026941381" evidence="1">
    <location>
        <begin position="28"/>
        <end position="346"/>
    </location>
</feature>
<evidence type="ECO:0000313" key="4">
    <source>
        <dbReference type="RefSeq" id="XP_030372026.1"/>
    </source>
</evidence>